<dbReference type="Proteomes" id="UP001595947">
    <property type="component" value="Unassembled WGS sequence"/>
</dbReference>
<evidence type="ECO:0000256" key="2">
    <source>
        <dbReference type="SAM" id="MobiDB-lite"/>
    </source>
</evidence>
<protein>
    <submittedName>
        <fullName evidence="3">DUF2188 domain-containing protein</fullName>
    </submittedName>
</protein>
<dbReference type="Pfam" id="PF09954">
    <property type="entry name" value="DUF2188"/>
    <property type="match status" value="1"/>
</dbReference>
<gene>
    <name evidence="3" type="ORF">ACFPBZ_00395</name>
</gene>
<evidence type="ECO:0000256" key="1">
    <source>
        <dbReference type="SAM" id="Coils"/>
    </source>
</evidence>
<dbReference type="EMBL" id="JBHSIV010000001">
    <property type="protein sequence ID" value="MFC5060651.1"/>
    <property type="molecule type" value="Genomic_DNA"/>
</dbReference>
<comment type="caution">
    <text evidence="3">The sequence shown here is derived from an EMBL/GenBank/DDBJ whole genome shotgun (WGS) entry which is preliminary data.</text>
</comment>
<organism evidence="3 4">
    <name type="scientific">Actinomycetospora atypica</name>
    <dbReference type="NCBI Taxonomy" id="1290095"/>
    <lineage>
        <taxon>Bacteria</taxon>
        <taxon>Bacillati</taxon>
        <taxon>Actinomycetota</taxon>
        <taxon>Actinomycetes</taxon>
        <taxon>Pseudonocardiales</taxon>
        <taxon>Pseudonocardiaceae</taxon>
        <taxon>Actinomycetospora</taxon>
    </lineage>
</organism>
<dbReference type="RefSeq" id="WP_378034008.1">
    <property type="nucleotide sequence ID" value="NZ_JBHSIV010000001.1"/>
</dbReference>
<feature type="region of interest" description="Disordered" evidence="2">
    <location>
        <begin position="111"/>
        <end position="152"/>
    </location>
</feature>
<feature type="region of interest" description="Disordered" evidence="2">
    <location>
        <begin position="1"/>
        <end position="33"/>
    </location>
</feature>
<keyword evidence="4" id="KW-1185">Reference proteome</keyword>
<dbReference type="InterPro" id="IPR018691">
    <property type="entry name" value="DUF2188"/>
</dbReference>
<accession>A0ABV9YFJ5</accession>
<feature type="compositionally biased region" description="Basic and acidic residues" evidence="2">
    <location>
        <begin position="1"/>
        <end position="24"/>
    </location>
</feature>
<proteinExistence type="predicted"/>
<feature type="compositionally biased region" description="Basic residues" evidence="2">
    <location>
        <begin position="113"/>
        <end position="123"/>
    </location>
</feature>
<evidence type="ECO:0000313" key="3">
    <source>
        <dbReference type="EMBL" id="MFC5060651.1"/>
    </source>
</evidence>
<sequence>MSDRQVRPVDDGWAVKEPGDDRPTDVTATQAESVRRAVDAVAEEGGSVEVHGADDEVRETRDVPAGTDETGRIATEIVASATTTGAQENVREATDEVEQTAGEVADEVSTTAKKVRGHTRTGGKRVGATAAAAADGISQQAGEAAEGDKSVEAAAKDAATIADVTGRQAAAQVEGTAKEVAGETRAAAKRTAATLEQEADKAGDQLVSATDRAARVGASVDQDLHGASDRTGRTIHAYTEAAAAPLDRLAATLNPIRITGRVVGLVAARGLAVAGTLTGRTTATADDAARRLNR</sequence>
<keyword evidence="1" id="KW-0175">Coiled coil</keyword>
<feature type="coiled-coil region" evidence="1">
    <location>
        <begin position="185"/>
        <end position="212"/>
    </location>
</feature>
<reference evidence="4" key="1">
    <citation type="journal article" date="2019" name="Int. J. Syst. Evol. Microbiol.">
        <title>The Global Catalogue of Microorganisms (GCM) 10K type strain sequencing project: providing services to taxonomists for standard genome sequencing and annotation.</title>
        <authorList>
            <consortium name="The Broad Institute Genomics Platform"/>
            <consortium name="The Broad Institute Genome Sequencing Center for Infectious Disease"/>
            <person name="Wu L."/>
            <person name="Ma J."/>
        </authorList>
    </citation>
    <scope>NUCLEOTIDE SEQUENCE [LARGE SCALE GENOMIC DNA]</scope>
    <source>
        <strain evidence="4">CGMCC 4.7093</strain>
    </source>
</reference>
<evidence type="ECO:0000313" key="4">
    <source>
        <dbReference type="Proteomes" id="UP001595947"/>
    </source>
</evidence>
<name>A0ABV9YFJ5_9PSEU</name>